<dbReference type="KEGG" id="spar:SPRG_01887"/>
<dbReference type="EMBL" id="KK583193">
    <property type="protein sequence ID" value="KDO33072.1"/>
    <property type="molecule type" value="Genomic_DNA"/>
</dbReference>
<dbReference type="InterPro" id="IPR032675">
    <property type="entry name" value="LRR_dom_sf"/>
</dbReference>
<gene>
    <name evidence="1" type="ORF">SPRG_01887</name>
</gene>
<protein>
    <recommendedName>
        <fullName evidence="3">F-box domain-containing protein</fullName>
    </recommendedName>
</protein>
<keyword evidence="2" id="KW-1185">Reference proteome</keyword>
<reference evidence="1 2" key="1">
    <citation type="journal article" date="2013" name="PLoS Genet.">
        <title>Distinctive expansion of potential virulence genes in the genome of the oomycete fish pathogen Saprolegnia parasitica.</title>
        <authorList>
            <person name="Jiang R.H."/>
            <person name="de Bruijn I."/>
            <person name="Haas B.J."/>
            <person name="Belmonte R."/>
            <person name="Lobach L."/>
            <person name="Christie J."/>
            <person name="van den Ackerveken G."/>
            <person name="Bottin A."/>
            <person name="Bulone V."/>
            <person name="Diaz-Moreno S.M."/>
            <person name="Dumas B."/>
            <person name="Fan L."/>
            <person name="Gaulin E."/>
            <person name="Govers F."/>
            <person name="Grenville-Briggs L.J."/>
            <person name="Horner N.R."/>
            <person name="Levin J.Z."/>
            <person name="Mammella M."/>
            <person name="Meijer H.J."/>
            <person name="Morris P."/>
            <person name="Nusbaum C."/>
            <person name="Oome S."/>
            <person name="Phillips A.J."/>
            <person name="van Rooyen D."/>
            <person name="Rzeszutek E."/>
            <person name="Saraiva M."/>
            <person name="Secombes C.J."/>
            <person name="Seidl M.F."/>
            <person name="Snel B."/>
            <person name="Stassen J.H."/>
            <person name="Sykes S."/>
            <person name="Tripathy S."/>
            <person name="van den Berg H."/>
            <person name="Vega-Arreguin J.C."/>
            <person name="Wawra S."/>
            <person name="Young S.K."/>
            <person name="Zeng Q."/>
            <person name="Dieguez-Uribeondo J."/>
            <person name="Russ C."/>
            <person name="Tyler B.M."/>
            <person name="van West P."/>
        </authorList>
    </citation>
    <scope>NUCLEOTIDE SEQUENCE [LARGE SCALE GENOMIC DNA]</scope>
    <source>
        <strain evidence="1 2">CBS 223.65</strain>
    </source>
</reference>
<accession>A0A067D226</accession>
<sequence length="313" mass="35752">MLPHELLELIALFVPCPKAFLVLLHALPPRHLTTPFQSLLALSRTPYVSIAWPRLVLKQSRLPLEATQLLERTFCLRPEVVWRCGLCHRYSLDMLLRHFAPYMRRLTLCPHGSVCDDMRYLEDALTACSALEEIVLDVRHDPQSVWTRLVVLACRMPRLASLTLLLPPHAPIVAASISEALVALLHSPQCQVLHLHNIRFQHAADRVAVHEALRACSSLRELHLDNTDLSLLFVPHTLTRLYLRARDDAARIEMAEAMEVLARLQQLQELTLRLQATQPLWVLEAFLRRQLPHLDRLSVRGTPRVRPAECSFG</sequence>
<evidence type="ECO:0000313" key="1">
    <source>
        <dbReference type="EMBL" id="KDO33072.1"/>
    </source>
</evidence>
<dbReference type="AlphaFoldDB" id="A0A067D226"/>
<dbReference type="OrthoDB" id="84027at2759"/>
<dbReference type="Proteomes" id="UP000030745">
    <property type="component" value="Unassembled WGS sequence"/>
</dbReference>
<proteinExistence type="predicted"/>
<dbReference type="RefSeq" id="XP_012195843.1">
    <property type="nucleotide sequence ID" value="XM_012340453.1"/>
</dbReference>
<dbReference type="OMA" id="LWVLEAF"/>
<dbReference type="SUPFAM" id="SSF52047">
    <property type="entry name" value="RNI-like"/>
    <property type="match status" value="1"/>
</dbReference>
<dbReference type="GeneID" id="24124465"/>
<name>A0A067D226_SAPPC</name>
<evidence type="ECO:0000313" key="2">
    <source>
        <dbReference type="Proteomes" id="UP000030745"/>
    </source>
</evidence>
<dbReference type="Gene3D" id="3.80.10.10">
    <property type="entry name" value="Ribonuclease Inhibitor"/>
    <property type="match status" value="1"/>
</dbReference>
<dbReference type="VEuPathDB" id="FungiDB:SPRG_01887"/>
<organism evidence="1 2">
    <name type="scientific">Saprolegnia parasitica (strain CBS 223.65)</name>
    <dbReference type="NCBI Taxonomy" id="695850"/>
    <lineage>
        <taxon>Eukaryota</taxon>
        <taxon>Sar</taxon>
        <taxon>Stramenopiles</taxon>
        <taxon>Oomycota</taxon>
        <taxon>Saprolegniomycetes</taxon>
        <taxon>Saprolegniales</taxon>
        <taxon>Saprolegniaceae</taxon>
        <taxon>Saprolegnia</taxon>
    </lineage>
</organism>
<evidence type="ECO:0008006" key="3">
    <source>
        <dbReference type="Google" id="ProtNLM"/>
    </source>
</evidence>